<accession>A0ABP0GAT4</accession>
<dbReference type="PANTHER" id="PTHR46614:SF1">
    <property type="entry name" value="MORN REPEAT-CONTAINING PROTEIN 4"/>
    <property type="match status" value="1"/>
</dbReference>
<evidence type="ECO:0000256" key="6">
    <source>
        <dbReference type="ARBA" id="ARBA00038723"/>
    </source>
</evidence>
<dbReference type="EMBL" id="CAWYQH010000108">
    <property type="protein sequence ID" value="CAK8688914.1"/>
    <property type="molecule type" value="Genomic_DNA"/>
</dbReference>
<dbReference type="Proteomes" id="UP001642483">
    <property type="component" value="Unassembled WGS sequence"/>
</dbReference>
<evidence type="ECO:0000313" key="8">
    <source>
        <dbReference type="EMBL" id="CAK8688914.1"/>
    </source>
</evidence>
<evidence type="ECO:0000256" key="1">
    <source>
        <dbReference type="ARBA" id="ARBA00004495"/>
    </source>
</evidence>
<dbReference type="InterPro" id="IPR003409">
    <property type="entry name" value="MORN"/>
</dbReference>
<proteinExistence type="predicted"/>
<evidence type="ECO:0000256" key="4">
    <source>
        <dbReference type="ARBA" id="ARBA00023273"/>
    </source>
</evidence>
<dbReference type="SMART" id="SM00698">
    <property type="entry name" value="MORN"/>
    <property type="match status" value="3"/>
</dbReference>
<evidence type="ECO:0000256" key="3">
    <source>
        <dbReference type="ARBA" id="ARBA00022737"/>
    </source>
</evidence>
<name>A0ABP0GAT4_CLALP</name>
<comment type="subunit">
    <text evidence="6">Interacts with MYO3A.</text>
</comment>
<dbReference type="PANTHER" id="PTHR46614">
    <property type="entry name" value="MORN REPEAT-CONTAINING PROTEIN 4"/>
    <property type="match status" value="1"/>
</dbReference>
<keyword evidence="4" id="KW-0966">Cell projection</keyword>
<evidence type="ECO:0000256" key="5">
    <source>
        <dbReference type="ARBA" id="ARBA00037780"/>
    </source>
</evidence>
<keyword evidence="3" id="KW-0677">Repeat</keyword>
<dbReference type="Pfam" id="PF02493">
    <property type="entry name" value="MORN"/>
    <property type="match status" value="3"/>
</dbReference>
<keyword evidence="9" id="KW-1185">Reference proteome</keyword>
<comment type="function">
    <text evidence="5">Plays a role in promoting axonal degeneration following neuronal injury by toxic insult or trauma.</text>
</comment>
<gene>
    <name evidence="8" type="ORF">CVLEPA_LOCUS20867</name>
</gene>
<dbReference type="Gene3D" id="2.20.110.10">
    <property type="entry name" value="Histone H3 K4-specific methyltransferase SET7/9 N-terminal domain"/>
    <property type="match status" value="2"/>
</dbReference>
<dbReference type="InterPro" id="IPR052315">
    <property type="entry name" value="MORN4"/>
</dbReference>
<evidence type="ECO:0000256" key="2">
    <source>
        <dbReference type="ARBA" id="ARBA00004645"/>
    </source>
</evidence>
<comment type="subcellular location">
    <subcellularLocation>
        <location evidence="1">Cell projection</location>
        <location evidence="1">Filopodium tip</location>
    </subcellularLocation>
    <subcellularLocation>
        <location evidence="2">Cell projection</location>
        <location evidence="2">Stereocilium</location>
    </subcellularLocation>
</comment>
<organism evidence="8 9">
    <name type="scientific">Clavelina lepadiformis</name>
    <name type="common">Light-bulb sea squirt</name>
    <name type="synonym">Ascidia lepadiformis</name>
    <dbReference type="NCBI Taxonomy" id="159417"/>
    <lineage>
        <taxon>Eukaryota</taxon>
        <taxon>Metazoa</taxon>
        <taxon>Chordata</taxon>
        <taxon>Tunicata</taxon>
        <taxon>Ascidiacea</taxon>
        <taxon>Aplousobranchia</taxon>
        <taxon>Clavelinidae</taxon>
        <taxon>Clavelina</taxon>
    </lineage>
</organism>
<evidence type="ECO:0000313" key="9">
    <source>
        <dbReference type="Proteomes" id="UP001642483"/>
    </source>
</evidence>
<reference evidence="8 9" key="1">
    <citation type="submission" date="2024-02" db="EMBL/GenBank/DDBJ databases">
        <authorList>
            <person name="Daric V."/>
            <person name="Darras S."/>
        </authorList>
    </citation>
    <scope>NUCLEOTIDE SEQUENCE [LARGE SCALE GENOMIC DNA]</scope>
</reference>
<comment type="caution">
    <text evidence="8">The sequence shown here is derived from an EMBL/GenBank/DDBJ whole genome shotgun (WGS) entry which is preliminary data.</text>
</comment>
<protein>
    <recommendedName>
        <fullName evidence="7">MORN repeat-containing protein 4</fullName>
    </recommendedName>
</protein>
<dbReference type="SUPFAM" id="SSF82185">
    <property type="entry name" value="Histone H3 K4-specific methyltransferase SET7/9 N-terminal domain"/>
    <property type="match status" value="1"/>
</dbReference>
<sequence length="155" mass="16851">MCKMYAKPVFKGQNYSDGTSYKGEALHGLRHGKGKQTFVDGSVYIGTFSRGLADGHGVLLYPDGTEYVGEFTRGKFNGIGKATLANGDSIAGHFVDAKVQGHGIYTESTTGEKHEGVFENGKLQPLATQSNLLDEIDGFVSEVQELIEEWRSELL</sequence>
<evidence type="ECO:0000256" key="7">
    <source>
        <dbReference type="ARBA" id="ARBA00039855"/>
    </source>
</evidence>